<feature type="region of interest" description="Disordered" evidence="8">
    <location>
        <begin position="1006"/>
        <end position="1342"/>
    </location>
</feature>
<feature type="compositionally biased region" description="Basic and acidic residues" evidence="8">
    <location>
        <begin position="603"/>
        <end position="622"/>
    </location>
</feature>
<feature type="domain" description="RanBD1" evidence="9">
    <location>
        <begin position="1337"/>
        <end position="1448"/>
    </location>
</feature>
<sequence length="1448" mass="153862">MAKRAADQQLTKDGMMSDEEGFSVGSQIGGAQRATAAQMAQRRLAKPRGGRRPGGLRPRASPSPGPTQQQQQQNSFGEGDRINMNGTQQQQGFNFGQQSNGHQPNQNSSSFPPFPSNSFNPPFAAPTSGFNFNVGQAQEMNNPFTAINTHNAPPPEPTGFQGSIFNLPPQKLSPFQKFLEGEQKPLFAPGAPDISTSNQSQSSNNFFNQSTNQQQSSQVSPDIFSQSNTQQQPLNNVFGQSTEQKAPQPSTDIFAHLKTPQISSSNPFAQSISQFQQSQSAQPTANLFAHLGQPQQSSSFLTQGSTSPTQGGGSMMQTSPDPSPQSRPFGFLNQPNTQTQPSPTKDSNAKGGSGSLFDRISKPPAETSPQSQSSQAKDITAQSGGGSLFDRMSKSSTETNAQPLFSPTKNTTTSDSGILFNMPQPPDMSKVLNENGATSPTKIRERKIAKPTLFRPPSEEARPPYKAIFGGLQMPPTSQPPPSPAPSVLSAALQPSPSHSNGDSAPPTCGNSNTPSSFASTQQSSERSKEASGIRHRFGPPPAPEGYSEEEARKWNQDWWISVYVRHKEKRIKHAESQCEQMIKALLDGGHPMEQIAGNKRKPVTEVRGSEEDEVQGKKARVEGPSIFTQEPRGASSNGNGISQSPSKRDTPVQQVINKNNKRSADEEPDRDNAQGTTDNGKKARGHDPVSYPSLSAASPGSQTSSIFKNILDKKEEAKVNGTQNNKATPLFQSQTPSGSSSTQSPAAFKPASTISMPPSSNPATESPFKSGFASFNPSSSTPNSHLFANQLSTSNGAPAITTTPSFKPSTSDTAPSTASNPNPFSLNPTGSSEAPSDVTKALAVKFSSGATTSATSSSTPFSAKPITSGQTSSEDAKAPAFKVPTFGGAAASTASNSSPFSIRPSTSVQASSEETKAPAFKVPTFGAGASSANFMSQFGKAAEKTAAEDKKKRKATDFDSDEEDFDEWERRDAEEQRLKKQKLQEEIKGRAAKLVDGKWVIAADSEKPNTSANQAESADPGVSVLSQPGAQLTNGHNIFGHLSGEESGAEGSKIGDADDEDDEDEKDYEKNEQHQVHGPFDYDESESESDEDEESQSQELKAFSNPFGASKNGLHDTPSRYDSDKLEYANGEDTGRSLFDRISKDKDGKPIREIPQPDGQAASQTSNVFGQSFKSGSSSNLFSQPSDVASSFTSSNSQSGESPKGDHTWKVDSPIKFGDSSNPPAVNITSPSPSKPTFGGLLGAAKPNVTPETPTKPTSSVFSNPPAKTPSVGFGFGFKPAAASLAPPTNNGSNTTSRATSPGATTGESANESTADGEDDKAEKQEQIDLTSPGPGEEDEDVVLQVKAKALKWDAASSNWASQGVGPLRVLKNRESHQTRVLLRQDPSGRIVLNFALSKSFAYESSQSKTVRVPVLSESGKIESWTIKVGNDDDAKKLASALEENKN</sequence>
<feature type="compositionally biased region" description="Acidic residues" evidence="8">
    <location>
        <begin position="959"/>
        <end position="968"/>
    </location>
</feature>
<feature type="compositionally biased region" description="Polar residues" evidence="8">
    <location>
        <begin position="394"/>
        <end position="415"/>
    </location>
</feature>
<dbReference type="Gene3D" id="2.30.29.30">
    <property type="entry name" value="Pleckstrin-homology domain (PH domain)/Phosphotyrosine-binding domain (PTB)"/>
    <property type="match status" value="1"/>
</dbReference>
<feature type="compositionally biased region" description="Low complexity" evidence="8">
    <location>
        <begin position="31"/>
        <end position="42"/>
    </location>
</feature>
<evidence type="ECO:0000256" key="2">
    <source>
        <dbReference type="ARBA" id="ARBA00022448"/>
    </source>
</evidence>
<protein>
    <recommendedName>
        <fullName evidence="9">RanBD1 domain-containing protein</fullName>
    </recommendedName>
</protein>
<feature type="compositionally biased region" description="Polar residues" evidence="8">
    <location>
        <begin position="1251"/>
        <end position="1264"/>
    </location>
</feature>
<proteinExistence type="predicted"/>
<dbReference type="PANTHER" id="PTHR38697">
    <property type="entry name" value="NUCLEAR PORE COMPLEX PROTEIN SIMILAR TO S. CEREVISIAE NUP2 (EUROFUNG)"/>
    <property type="match status" value="1"/>
</dbReference>
<feature type="compositionally biased region" description="Low complexity" evidence="8">
    <location>
        <begin position="1170"/>
        <end position="1185"/>
    </location>
</feature>
<feature type="compositionally biased region" description="Basic and acidic residues" evidence="8">
    <location>
        <begin position="942"/>
        <end position="951"/>
    </location>
</feature>
<feature type="compositionally biased region" description="Polar residues" evidence="8">
    <location>
        <begin position="753"/>
        <end position="765"/>
    </location>
</feature>
<feature type="compositionally biased region" description="Polar residues" evidence="8">
    <location>
        <begin position="1025"/>
        <end position="1037"/>
    </location>
</feature>
<feature type="compositionally biased region" description="Polar residues" evidence="8">
    <location>
        <begin position="721"/>
        <end position="732"/>
    </location>
</feature>
<evidence type="ECO:0000313" key="10">
    <source>
        <dbReference type="EMBL" id="CAF9937559.1"/>
    </source>
</evidence>
<feature type="region of interest" description="Disordered" evidence="8">
    <location>
        <begin position="1"/>
        <end position="167"/>
    </location>
</feature>
<evidence type="ECO:0000256" key="6">
    <source>
        <dbReference type="ARBA" id="ARBA00023132"/>
    </source>
</evidence>
<feature type="compositionally biased region" description="Polar residues" evidence="8">
    <location>
        <begin position="315"/>
        <end position="326"/>
    </location>
</feature>
<feature type="compositionally biased region" description="Basic and acidic residues" evidence="8">
    <location>
        <begin position="1114"/>
        <end position="1153"/>
    </location>
</feature>
<feature type="compositionally biased region" description="Basic and acidic residues" evidence="8">
    <location>
        <begin position="969"/>
        <end position="990"/>
    </location>
</feature>
<feature type="compositionally biased region" description="Low complexity" evidence="8">
    <location>
        <begin position="195"/>
        <end position="218"/>
    </location>
</feature>
<feature type="compositionally biased region" description="Low complexity" evidence="8">
    <location>
        <begin position="486"/>
        <end position="498"/>
    </location>
</feature>
<dbReference type="InterPro" id="IPR015007">
    <property type="entry name" value="NUP2/50/61"/>
</dbReference>
<dbReference type="SMART" id="SM00160">
    <property type="entry name" value="RanBD"/>
    <property type="match status" value="1"/>
</dbReference>
<evidence type="ECO:0000256" key="8">
    <source>
        <dbReference type="SAM" id="MobiDB-lite"/>
    </source>
</evidence>
<feature type="compositionally biased region" description="Low complexity" evidence="8">
    <location>
        <begin position="55"/>
        <end position="73"/>
    </location>
</feature>
<keyword evidence="2" id="KW-0813">Transport</keyword>
<feature type="compositionally biased region" description="Polar residues" evidence="8">
    <location>
        <begin position="693"/>
        <end position="708"/>
    </location>
</feature>
<dbReference type="OrthoDB" id="185618at2759"/>
<feature type="compositionally biased region" description="Low complexity" evidence="8">
    <location>
        <begin position="885"/>
        <end position="902"/>
    </location>
</feature>
<dbReference type="InterPro" id="IPR011993">
    <property type="entry name" value="PH-like_dom_sf"/>
</dbReference>
<accession>A0A8H3GA07</accession>
<feature type="compositionally biased region" description="Polar residues" evidence="8">
    <location>
        <begin position="1288"/>
        <end position="1315"/>
    </location>
</feature>
<keyword evidence="7" id="KW-0539">Nucleus</keyword>
<dbReference type="SUPFAM" id="SSF50729">
    <property type="entry name" value="PH domain-like"/>
    <property type="match status" value="1"/>
</dbReference>
<feature type="compositionally biased region" description="Low complexity" evidence="8">
    <location>
        <begin position="83"/>
        <end position="126"/>
    </location>
</feature>
<feature type="compositionally biased region" description="Polar residues" evidence="8">
    <location>
        <begin position="499"/>
        <end position="525"/>
    </location>
</feature>
<comment type="subcellular location">
    <subcellularLocation>
        <location evidence="1">Nucleus</location>
        <location evidence="1">Nuclear pore complex</location>
    </subcellularLocation>
</comment>
<organism evidence="10 11">
    <name type="scientific">Alectoria fallacina</name>
    <dbReference type="NCBI Taxonomy" id="1903189"/>
    <lineage>
        <taxon>Eukaryota</taxon>
        <taxon>Fungi</taxon>
        <taxon>Dikarya</taxon>
        <taxon>Ascomycota</taxon>
        <taxon>Pezizomycotina</taxon>
        <taxon>Lecanoromycetes</taxon>
        <taxon>OSLEUM clade</taxon>
        <taxon>Lecanoromycetidae</taxon>
        <taxon>Lecanorales</taxon>
        <taxon>Lecanorineae</taxon>
        <taxon>Parmeliaceae</taxon>
        <taxon>Alectoria</taxon>
    </lineage>
</organism>
<keyword evidence="3" id="KW-0509">mRNA transport</keyword>
<dbReference type="PANTHER" id="PTHR38697:SF1">
    <property type="entry name" value="NUCLEAR PORE COMPLEX PROTEIN SIMILAR TO S. CEREVISIAE NUP2 (EUROFUNG)"/>
    <property type="match status" value="1"/>
</dbReference>
<feature type="compositionally biased region" description="Low complexity" evidence="8">
    <location>
        <begin position="268"/>
        <end position="282"/>
    </location>
</feature>
<evidence type="ECO:0000256" key="7">
    <source>
        <dbReference type="ARBA" id="ARBA00023242"/>
    </source>
</evidence>
<dbReference type="InterPro" id="IPR000156">
    <property type="entry name" value="Ran_bind_dom"/>
</dbReference>
<dbReference type="InterPro" id="IPR053074">
    <property type="entry name" value="NPC_Nucleoporin"/>
</dbReference>
<feature type="region of interest" description="Disordered" evidence="8">
    <location>
        <begin position="590"/>
        <end position="838"/>
    </location>
</feature>
<feature type="compositionally biased region" description="Polar residues" evidence="8">
    <location>
        <begin position="219"/>
        <end position="251"/>
    </location>
</feature>
<reference evidence="10" key="1">
    <citation type="submission" date="2021-03" db="EMBL/GenBank/DDBJ databases">
        <authorList>
            <person name="Tagirdzhanova G."/>
        </authorList>
    </citation>
    <scope>NUCLEOTIDE SEQUENCE</scope>
</reference>
<feature type="compositionally biased region" description="Low complexity" evidence="8">
    <location>
        <begin position="733"/>
        <end position="746"/>
    </location>
</feature>
<keyword evidence="11" id="KW-1185">Reference proteome</keyword>
<name>A0A8H3GA07_9LECA</name>
<evidence type="ECO:0000256" key="3">
    <source>
        <dbReference type="ARBA" id="ARBA00022816"/>
    </source>
</evidence>
<feature type="compositionally biased region" description="Polar residues" evidence="8">
    <location>
        <begin position="774"/>
        <end position="808"/>
    </location>
</feature>
<feature type="compositionally biased region" description="Polar residues" evidence="8">
    <location>
        <begin position="128"/>
        <end position="151"/>
    </location>
</feature>
<feature type="compositionally biased region" description="Polar residues" evidence="8">
    <location>
        <begin position="1220"/>
        <end position="1233"/>
    </location>
</feature>
<gene>
    <name evidence="10" type="ORF">ALECFALPRED_007290</name>
</gene>
<keyword evidence="5" id="KW-0811">Translocation</keyword>
<feature type="compositionally biased region" description="Polar residues" evidence="8">
    <location>
        <begin position="1186"/>
        <end position="1202"/>
    </location>
</feature>
<dbReference type="Pfam" id="PF08911">
    <property type="entry name" value="NUP50"/>
    <property type="match status" value="1"/>
</dbReference>
<evidence type="ECO:0000256" key="1">
    <source>
        <dbReference type="ARBA" id="ARBA00004567"/>
    </source>
</evidence>
<dbReference type="GO" id="GO:0005643">
    <property type="term" value="C:nuclear pore"/>
    <property type="evidence" value="ECO:0007669"/>
    <property type="project" value="UniProtKB-SubCell"/>
</dbReference>
<feature type="compositionally biased region" description="Polar residues" evidence="8">
    <location>
        <begin position="635"/>
        <end position="659"/>
    </location>
</feature>
<feature type="compositionally biased region" description="Polar residues" evidence="8">
    <location>
        <begin position="367"/>
        <end position="382"/>
    </location>
</feature>
<evidence type="ECO:0000313" key="11">
    <source>
        <dbReference type="Proteomes" id="UP000664203"/>
    </source>
</evidence>
<evidence type="ECO:0000256" key="4">
    <source>
        <dbReference type="ARBA" id="ARBA00022927"/>
    </source>
</evidence>
<comment type="caution">
    <text evidence="10">The sequence shown here is derived from an EMBL/GenBank/DDBJ whole genome shotgun (WGS) entry which is preliminary data.</text>
</comment>
<dbReference type="GO" id="GO:0051028">
    <property type="term" value="P:mRNA transport"/>
    <property type="evidence" value="ECO:0007669"/>
    <property type="project" value="UniProtKB-KW"/>
</dbReference>
<feature type="region of interest" description="Disordered" evidence="8">
    <location>
        <begin position="179"/>
        <end position="415"/>
    </location>
</feature>
<feature type="compositionally biased region" description="Polar residues" evidence="8">
    <location>
        <begin position="821"/>
        <end position="835"/>
    </location>
</feature>
<feature type="compositionally biased region" description="Polar residues" evidence="8">
    <location>
        <begin position="333"/>
        <end position="346"/>
    </location>
</feature>
<feature type="region of interest" description="Disordered" evidence="8">
    <location>
        <begin position="941"/>
        <end position="990"/>
    </location>
</feature>
<feature type="compositionally biased region" description="Low complexity" evidence="8">
    <location>
        <begin position="809"/>
        <end position="820"/>
    </location>
</feature>
<dbReference type="CDD" id="cd13170">
    <property type="entry name" value="RanBD_NUP50"/>
    <property type="match status" value="1"/>
</dbReference>
<dbReference type="GO" id="GO:0015031">
    <property type="term" value="P:protein transport"/>
    <property type="evidence" value="ECO:0007669"/>
    <property type="project" value="UniProtKB-KW"/>
</dbReference>
<feature type="compositionally biased region" description="Acidic residues" evidence="8">
    <location>
        <begin position="1058"/>
        <end position="1067"/>
    </location>
</feature>
<dbReference type="EMBL" id="CAJPDR010000477">
    <property type="protein sequence ID" value="CAF9937559.1"/>
    <property type="molecule type" value="Genomic_DNA"/>
</dbReference>
<feature type="compositionally biased region" description="Acidic residues" evidence="8">
    <location>
        <begin position="1082"/>
        <end position="1097"/>
    </location>
</feature>
<keyword evidence="6" id="KW-0906">Nuclear pore complex</keyword>
<feature type="region of interest" description="Disordered" evidence="8">
    <location>
        <begin position="451"/>
        <end position="551"/>
    </location>
</feature>
<evidence type="ECO:0000259" key="9">
    <source>
        <dbReference type="PROSITE" id="PS50196"/>
    </source>
</evidence>
<feature type="region of interest" description="Disordered" evidence="8">
    <location>
        <begin position="850"/>
        <end position="917"/>
    </location>
</feature>
<dbReference type="Proteomes" id="UP000664203">
    <property type="component" value="Unassembled WGS sequence"/>
</dbReference>
<dbReference type="Pfam" id="PF00638">
    <property type="entry name" value="Ran_BP1"/>
    <property type="match status" value="1"/>
</dbReference>
<evidence type="ECO:0000256" key="5">
    <source>
        <dbReference type="ARBA" id="ARBA00023010"/>
    </source>
</evidence>
<dbReference type="PROSITE" id="PS50196">
    <property type="entry name" value="RANBD1"/>
    <property type="match status" value="1"/>
</dbReference>
<keyword evidence="4" id="KW-0653">Protein transport</keyword>
<feature type="compositionally biased region" description="Polar residues" evidence="8">
    <location>
        <begin position="904"/>
        <end position="913"/>
    </location>
</feature>
<feature type="compositionally biased region" description="Low complexity" evidence="8">
    <location>
        <begin position="850"/>
        <end position="864"/>
    </location>
</feature>